<feature type="region of interest" description="Disordered" evidence="1">
    <location>
        <begin position="1"/>
        <end position="90"/>
    </location>
</feature>
<feature type="region of interest" description="Disordered" evidence="1">
    <location>
        <begin position="123"/>
        <end position="152"/>
    </location>
</feature>
<dbReference type="EMBL" id="GG692421">
    <property type="protein sequence ID" value="EER42732.1"/>
    <property type="molecule type" value="Genomic_DNA"/>
</dbReference>
<feature type="compositionally biased region" description="Acidic residues" evidence="1">
    <location>
        <begin position="67"/>
        <end position="82"/>
    </location>
</feature>
<evidence type="ECO:0000313" key="3">
    <source>
        <dbReference type="Proteomes" id="UP000002624"/>
    </source>
</evidence>
<name>C6H8U8_AJECH</name>
<evidence type="ECO:0000256" key="1">
    <source>
        <dbReference type="SAM" id="MobiDB-lite"/>
    </source>
</evidence>
<organism evidence="2 3">
    <name type="scientific">Ajellomyces capsulatus (strain H143)</name>
    <name type="common">Darling's disease fungus</name>
    <name type="synonym">Histoplasma capsulatum</name>
    <dbReference type="NCBI Taxonomy" id="544712"/>
    <lineage>
        <taxon>Eukaryota</taxon>
        <taxon>Fungi</taxon>
        <taxon>Dikarya</taxon>
        <taxon>Ascomycota</taxon>
        <taxon>Pezizomycotina</taxon>
        <taxon>Eurotiomycetes</taxon>
        <taxon>Eurotiomycetidae</taxon>
        <taxon>Onygenales</taxon>
        <taxon>Ajellomycetaceae</taxon>
        <taxon>Histoplasma</taxon>
    </lineage>
</organism>
<proteinExistence type="predicted"/>
<evidence type="ECO:0000313" key="2">
    <source>
        <dbReference type="EMBL" id="EER42732.1"/>
    </source>
</evidence>
<feature type="compositionally biased region" description="Basic and acidic residues" evidence="1">
    <location>
        <begin position="51"/>
        <end position="66"/>
    </location>
</feature>
<dbReference type="VEuPathDB" id="FungiDB:HCDG_02629"/>
<gene>
    <name evidence="2" type="ORF">HCDG_02629</name>
</gene>
<dbReference type="AlphaFoldDB" id="C6H8U8"/>
<accession>C6H8U8</accession>
<protein>
    <submittedName>
        <fullName evidence="2">Uncharacterized protein</fullName>
    </submittedName>
</protein>
<dbReference type="Proteomes" id="UP000002624">
    <property type="component" value="Unassembled WGS sequence"/>
</dbReference>
<feature type="compositionally biased region" description="Low complexity" evidence="1">
    <location>
        <begin position="127"/>
        <end position="152"/>
    </location>
</feature>
<sequence>MPGSGGAGGREVVAGRKTANFLSDSSKKGNGVKTQAQGSGKHKHGVNELCLEEKRGPRDWGPRERDDDGGEEGEEGEEGMEAEEGRRRSGEVLYQENLYSVDIYAVTGGFGGNSLIQQSMAGRRRCSSSSSSSSGSGYGYSYSTPSCNSRTSTTSISRRLYISISISISRIAR</sequence>
<reference evidence="3" key="1">
    <citation type="submission" date="2009-05" db="EMBL/GenBank/DDBJ databases">
        <title>The genome sequence of Ajellomyces capsulatus strain H143.</title>
        <authorList>
            <person name="Champion M."/>
            <person name="Cuomo C.A."/>
            <person name="Ma L.-J."/>
            <person name="Henn M.R."/>
            <person name="Sil A."/>
            <person name="Goldman B."/>
            <person name="Young S.K."/>
            <person name="Kodira C.D."/>
            <person name="Zeng Q."/>
            <person name="Koehrsen M."/>
            <person name="Alvarado L."/>
            <person name="Berlin A.M."/>
            <person name="Borenstein D."/>
            <person name="Chen Z."/>
            <person name="Engels R."/>
            <person name="Freedman E."/>
            <person name="Gellesch M."/>
            <person name="Goldberg J."/>
            <person name="Griggs A."/>
            <person name="Gujja S."/>
            <person name="Heiman D.I."/>
            <person name="Hepburn T.A."/>
            <person name="Howarth C."/>
            <person name="Jen D."/>
            <person name="Larson L."/>
            <person name="Lewis B."/>
            <person name="Mehta T."/>
            <person name="Park D."/>
            <person name="Pearson M."/>
            <person name="Roberts A."/>
            <person name="Saif S."/>
            <person name="Shea T.D."/>
            <person name="Shenoy N."/>
            <person name="Sisk P."/>
            <person name="Stolte C."/>
            <person name="Sykes S."/>
            <person name="Walk T."/>
            <person name="White J."/>
            <person name="Yandava C."/>
            <person name="Klein B."/>
            <person name="McEwen J.G."/>
            <person name="Puccia R."/>
            <person name="Goldman G.H."/>
            <person name="Felipe M.S."/>
            <person name="Nino-Vega G."/>
            <person name="San-Blas G."/>
            <person name="Taylor J.W."/>
            <person name="Mendoza L."/>
            <person name="Galagan J.E."/>
            <person name="Nusbaum C."/>
            <person name="Birren B.W."/>
        </authorList>
    </citation>
    <scope>NUCLEOTIDE SEQUENCE [LARGE SCALE GENOMIC DNA]</scope>
    <source>
        <strain evidence="3">H143</strain>
    </source>
</reference>
<dbReference type="HOGENOM" id="CLU_1547123_0_0_1"/>